<dbReference type="Gene3D" id="1.25.40.10">
    <property type="entry name" value="Tetratricopeptide repeat domain"/>
    <property type="match status" value="1"/>
</dbReference>
<dbReference type="OrthoDB" id="421075at2759"/>
<organism evidence="1 2">
    <name type="scientific">Paragonimus westermani</name>
    <dbReference type="NCBI Taxonomy" id="34504"/>
    <lineage>
        <taxon>Eukaryota</taxon>
        <taxon>Metazoa</taxon>
        <taxon>Spiralia</taxon>
        <taxon>Lophotrochozoa</taxon>
        <taxon>Platyhelminthes</taxon>
        <taxon>Trematoda</taxon>
        <taxon>Digenea</taxon>
        <taxon>Plagiorchiida</taxon>
        <taxon>Troglotremata</taxon>
        <taxon>Troglotrematidae</taxon>
        <taxon>Paragonimus</taxon>
    </lineage>
</organism>
<dbReference type="EMBL" id="JTDF01004036">
    <property type="protein sequence ID" value="KAF8567281.1"/>
    <property type="molecule type" value="Genomic_DNA"/>
</dbReference>
<keyword evidence="2" id="KW-1185">Reference proteome</keyword>
<dbReference type="InterPro" id="IPR011990">
    <property type="entry name" value="TPR-like_helical_dom_sf"/>
</dbReference>
<evidence type="ECO:0000313" key="1">
    <source>
        <dbReference type="EMBL" id="KAF8567281.1"/>
    </source>
</evidence>
<evidence type="ECO:0000313" key="2">
    <source>
        <dbReference type="Proteomes" id="UP000699462"/>
    </source>
</evidence>
<gene>
    <name evidence="1" type="ORF">P879_10549</name>
</gene>
<name>A0A8T0DKL2_9TREM</name>
<dbReference type="SUPFAM" id="SSF48452">
    <property type="entry name" value="TPR-like"/>
    <property type="match status" value="1"/>
</dbReference>
<comment type="caution">
    <text evidence="1">The sequence shown here is derived from an EMBL/GenBank/DDBJ whole genome shotgun (WGS) entry which is preliminary data.</text>
</comment>
<proteinExistence type="predicted"/>
<reference evidence="1 2" key="1">
    <citation type="submission" date="2019-07" db="EMBL/GenBank/DDBJ databases">
        <title>Annotation for the trematode Paragonimus westermani.</title>
        <authorList>
            <person name="Choi Y.-J."/>
        </authorList>
    </citation>
    <scope>NUCLEOTIDE SEQUENCE [LARGE SCALE GENOMIC DNA]</scope>
    <source>
        <strain evidence="1">180907_Pwestermani</strain>
    </source>
</reference>
<protein>
    <submittedName>
        <fullName evidence="1">Uncharacterized protein</fullName>
    </submittedName>
</protein>
<accession>A0A8T0DKL2</accession>
<dbReference type="Proteomes" id="UP000699462">
    <property type="component" value="Unassembled WGS sequence"/>
</dbReference>
<sequence>MDNEIESKLKDAVEFYQQSDFVSCHELLGRVLTIDQKNYNALVLNGSCCDHLGLENIGADYFYRAIKLQPDAVSAWQGLFQVGKKYPDRYRELLVCVCMKLLQFYRR</sequence>
<dbReference type="AlphaFoldDB" id="A0A8T0DKL2"/>